<dbReference type="AlphaFoldDB" id="E6Q6X6"/>
<proteinExistence type="predicted"/>
<gene>
    <name evidence="1" type="ORF">CARN4_1293</name>
</gene>
<dbReference type="EMBL" id="CABO01000046">
    <property type="protein sequence ID" value="CBI02951.1"/>
    <property type="molecule type" value="Genomic_DNA"/>
</dbReference>
<protein>
    <submittedName>
        <fullName evidence="1">Uncharacterized protein</fullName>
    </submittedName>
</protein>
<accession>E6Q6X6</accession>
<comment type="caution">
    <text evidence="1">The sequence shown here is derived from an EMBL/GenBank/DDBJ whole genome shotgun (WGS) entry which is preliminary data.</text>
</comment>
<evidence type="ECO:0000313" key="1">
    <source>
        <dbReference type="EMBL" id="CBI02951.1"/>
    </source>
</evidence>
<organism evidence="1">
    <name type="scientific">mine drainage metagenome</name>
    <dbReference type="NCBI Taxonomy" id="410659"/>
    <lineage>
        <taxon>unclassified sequences</taxon>
        <taxon>metagenomes</taxon>
        <taxon>ecological metagenomes</taxon>
    </lineage>
</organism>
<name>E6Q6X6_9ZZZZ</name>
<reference evidence="1" key="1">
    <citation type="submission" date="2009-10" db="EMBL/GenBank/DDBJ databases">
        <title>Diversity of trophic interactions inside an arsenic-rich microbial ecosystem.</title>
        <authorList>
            <person name="Bertin P.N."/>
            <person name="Heinrich-Salmeron A."/>
            <person name="Pelletier E."/>
            <person name="Goulhen-Chollet F."/>
            <person name="Arsene-Ploetze F."/>
            <person name="Gallien S."/>
            <person name="Calteau A."/>
            <person name="Vallenet D."/>
            <person name="Casiot C."/>
            <person name="Chane-Woon-Ming B."/>
            <person name="Giloteaux L."/>
            <person name="Barakat M."/>
            <person name="Bonnefoy V."/>
            <person name="Bruneel O."/>
            <person name="Chandler M."/>
            <person name="Cleiss J."/>
            <person name="Duran R."/>
            <person name="Elbaz-Poulichet F."/>
            <person name="Fonknechten N."/>
            <person name="Lauga B."/>
            <person name="Mornico D."/>
            <person name="Ortet P."/>
            <person name="Schaeffer C."/>
            <person name="Siguier P."/>
            <person name="Alexander Thil Smith A."/>
            <person name="Van Dorsselaer A."/>
            <person name="Weissenbach J."/>
            <person name="Medigue C."/>
            <person name="Le Paslier D."/>
        </authorList>
    </citation>
    <scope>NUCLEOTIDE SEQUENCE</scope>
</reference>
<sequence>MPCHRGKVTMIGAYFVLDTSCEHEMTGRLGSVLFLALLGSVSWGSRKLLKSALSHRNSRMPRRSVSMCRFHYSNHDLYVEQYS</sequence>